<dbReference type="OrthoDB" id="6242715at2759"/>
<evidence type="ECO:0000313" key="12">
    <source>
        <dbReference type="WBParaSite" id="HNAJ_0000084301-mRNA-1"/>
    </source>
</evidence>
<keyword evidence="7" id="KW-0807">Transducer</keyword>
<keyword evidence="11" id="KW-1185">Reference proteome</keyword>
<name>A0A0R3T1S6_RODNA</name>
<dbReference type="InterPro" id="IPR050125">
    <property type="entry name" value="GPCR_opsins"/>
</dbReference>
<dbReference type="Gene3D" id="1.20.1070.10">
    <property type="entry name" value="Rhodopsin 7-helix transmembrane proteins"/>
    <property type="match status" value="1"/>
</dbReference>
<keyword evidence="4" id="KW-0297">G-protein coupled receptor</keyword>
<dbReference type="GO" id="GO:0004930">
    <property type="term" value="F:G protein-coupled receptor activity"/>
    <property type="evidence" value="ECO:0007669"/>
    <property type="project" value="UniProtKB-KW"/>
</dbReference>
<feature type="transmembrane region" description="Helical" evidence="8">
    <location>
        <begin position="31"/>
        <end position="52"/>
    </location>
</feature>
<keyword evidence="5 8" id="KW-0472">Membrane</keyword>
<evidence type="ECO:0000256" key="6">
    <source>
        <dbReference type="ARBA" id="ARBA00023170"/>
    </source>
</evidence>
<dbReference type="InterPro" id="IPR000276">
    <property type="entry name" value="GPCR_Rhodpsn"/>
</dbReference>
<feature type="transmembrane region" description="Helical" evidence="8">
    <location>
        <begin position="95"/>
        <end position="112"/>
    </location>
</feature>
<evidence type="ECO:0000256" key="5">
    <source>
        <dbReference type="ARBA" id="ARBA00023136"/>
    </source>
</evidence>
<evidence type="ECO:0000256" key="1">
    <source>
        <dbReference type="ARBA" id="ARBA00004141"/>
    </source>
</evidence>
<protein>
    <submittedName>
        <fullName evidence="12">G_PROTEIN_RECEP_F1_2 domain-containing protein</fullName>
    </submittedName>
</protein>
<dbReference type="PRINTS" id="PR00237">
    <property type="entry name" value="GPCRRHODOPSN"/>
</dbReference>
<feature type="transmembrane region" description="Helical" evidence="8">
    <location>
        <begin position="269"/>
        <end position="290"/>
    </location>
</feature>
<evidence type="ECO:0000256" key="8">
    <source>
        <dbReference type="SAM" id="Phobius"/>
    </source>
</evidence>
<evidence type="ECO:0000256" key="4">
    <source>
        <dbReference type="ARBA" id="ARBA00023040"/>
    </source>
</evidence>
<evidence type="ECO:0000313" key="10">
    <source>
        <dbReference type="EMBL" id="VDN96702.1"/>
    </source>
</evidence>
<feature type="domain" description="G-protein coupled receptors family 1 profile" evidence="9">
    <location>
        <begin position="117"/>
        <end position="321"/>
    </location>
</feature>
<feature type="transmembrane region" description="Helical" evidence="8">
    <location>
        <begin position="305"/>
        <end position="324"/>
    </location>
</feature>
<feature type="transmembrane region" description="Helical" evidence="8">
    <location>
        <begin position="64"/>
        <end position="83"/>
    </location>
</feature>
<dbReference type="Pfam" id="PF00001">
    <property type="entry name" value="7tm_1"/>
    <property type="match status" value="1"/>
</dbReference>
<evidence type="ECO:0000259" key="9">
    <source>
        <dbReference type="PROSITE" id="PS50262"/>
    </source>
</evidence>
<dbReference type="GO" id="GO:0016020">
    <property type="term" value="C:membrane"/>
    <property type="evidence" value="ECO:0007669"/>
    <property type="project" value="UniProtKB-SubCell"/>
</dbReference>
<dbReference type="WBParaSite" id="HNAJ_0000084301-mRNA-1">
    <property type="protein sequence ID" value="HNAJ_0000084301-mRNA-1"/>
    <property type="gene ID" value="HNAJ_0000084301"/>
</dbReference>
<evidence type="ECO:0000256" key="7">
    <source>
        <dbReference type="ARBA" id="ARBA00023224"/>
    </source>
</evidence>
<keyword evidence="3 8" id="KW-1133">Transmembrane helix</keyword>
<dbReference type="SUPFAM" id="SSF81321">
    <property type="entry name" value="Family A G protein-coupled receptor-like"/>
    <property type="match status" value="1"/>
</dbReference>
<keyword evidence="6" id="KW-0675">Receptor</keyword>
<organism evidence="12">
    <name type="scientific">Rodentolepis nana</name>
    <name type="common">Dwarf tapeworm</name>
    <name type="synonym">Hymenolepis nana</name>
    <dbReference type="NCBI Taxonomy" id="102285"/>
    <lineage>
        <taxon>Eukaryota</taxon>
        <taxon>Metazoa</taxon>
        <taxon>Spiralia</taxon>
        <taxon>Lophotrochozoa</taxon>
        <taxon>Platyhelminthes</taxon>
        <taxon>Cestoda</taxon>
        <taxon>Eucestoda</taxon>
        <taxon>Cyclophyllidea</taxon>
        <taxon>Hymenolepididae</taxon>
        <taxon>Rodentolepis</taxon>
    </lineage>
</organism>
<feature type="transmembrane region" description="Helical" evidence="8">
    <location>
        <begin position="149"/>
        <end position="169"/>
    </location>
</feature>
<accession>A0A0R3T1S6</accession>
<dbReference type="InterPro" id="IPR017452">
    <property type="entry name" value="GPCR_Rhodpsn_7TM"/>
</dbReference>
<dbReference type="PROSITE" id="PS50262">
    <property type="entry name" value="G_PROTEIN_RECEP_F1_2"/>
    <property type="match status" value="1"/>
</dbReference>
<dbReference type="PANTHER" id="PTHR24240">
    <property type="entry name" value="OPSIN"/>
    <property type="match status" value="1"/>
</dbReference>
<dbReference type="EMBL" id="UZAE01000268">
    <property type="protein sequence ID" value="VDN96702.1"/>
    <property type="molecule type" value="Genomic_DNA"/>
</dbReference>
<evidence type="ECO:0000313" key="11">
    <source>
        <dbReference type="Proteomes" id="UP000278807"/>
    </source>
</evidence>
<keyword evidence="2 8" id="KW-0812">Transmembrane</keyword>
<sequence>MTFVTYRNNCLVTPPVATTTKHGELFSFMPVALLIFSMIALILEVIAIVVLCHSRRFGSLRKSVIVLTSIEMWLNCSIFINKAWEGFGMPKHRTFAGFICSFLLFGLLNNAICSRNWAVTLIAFARCEVITRPVAHRVNTHIFSPNRQIIYISILIFVGMVLSFLRLLFRPVIVCTNLDGLLQYPEINVTQLQIINEKVFFAYQSAIPIFLVSLATIFMMITLLRSSQIVRKNSSEPKNSDGKIISCVYQQKKKKKSYHLSKHVRATRAILLIIGIFIVCEAPIFFAVVLEKHISPEAKLTVYKALRFLIVTDTYANFIIYLLTSKHFRYGLKKVFTCKRDDYLLRPIERGIVTAA</sequence>
<reference evidence="12" key="1">
    <citation type="submission" date="2017-02" db="UniProtKB">
        <authorList>
            <consortium name="WormBaseParasite"/>
        </authorList>
    </citation>
    <scope>IDENTIFICATION</scope>
</reference>
<gene>
    <name evidence="10" type="ORF">HNAJ_LOCUS843</name>
</gene>
<evidence type="ECO:0000256" key="3">
    <source>
        <dbReference type="ARBA" id="ARBA00022989"/>
    </source>
</evidence>
<dbReference type="AlphaFoldDB" id="A0A0R3T1S6"/>
<comment type="subcellular location">
    <subcellularLocation>
        <location evidence="1">Membrane</location>
        <topology evidence="1">Multi-pass membrane protein</topology>
    </subcellularLocation>
</comment>
<evidence type="ECO:0000256" key="2">
    <source>
        <dbReference type="ARBA" id="ARBA00022692"/>
    </source>
</evidence>
<proteinExistence type="predicted"/>
<feature type="transmembrane region" description="Helical" evidence="8">
    <location>
        <begin position="201"/>
        <end position="224"/>
    </location>
</feature>
<reference evidence="10 11" key="2">
    <citation type="submission" date="2018-11" db="EMBL/GenBank/DDBJ databases">
        <authorList>
            <consortium name="Pathogen Informatics"/>
        </authorList>
    </citation>
    <scope>NUCLEOTIDE SEQUENCE [LARGE SCALE GENOMIC DNA]</scope>
</reference>
<dbReference type="Proteomes" id="UP000278807">
    <property type="component" value="Unassembled WGS sequence"/>
</dbReference>